<dbReference type="InterPro" id="IPR011990">
    <property type="entry name" value="TPR-like_helical_dom_sf"/>
</dbReference>
<keyword evidence="1" id="KW-0677">Repeat</keyword>
<dbReference type="Gene3D" id="1.25.40.10">
    <property type="entry name" value="Tetratricopeptide repeat domain"/>
    <property type="match status" value="1"/>
</dbReference>
<dbReference type="InterPro" id="IPR019734">
    <property type="entry name" value="TPR_rpt"/>
</dbReference>
<evidence type="ECO:0000256" key="1">
    <source>
        <dbReference type="ARBA" id="ARBA00022737"/>
    </source>
</evidence>
<sequence>MTSLEETNEAPAAEATSASSHQDDGASSSHDSELQSKKGSENTGSAKEVNPLTDFVTTSYVIDSINSTLNELMQQEEAGSTTTTTTEKKQFFELQKRMPDGSARKATDEEMSSQDMKNKLEQAAQLTSKMSLEQKIEWAQKQRQQGNQLYQEGKYKQAIDIYLTCLVVRDTTQQQQKVVDDLQVFILPVMNNLAQSALQLGWYHKAEVFCTLGMESLEEGTKGQGVAKLYFKRGKARRLRGCYDTAKGDLEKAMEKLGGDIENDDDDEKSPEQKSIEKEFQLLARAVAEGKKNKKRTQRAMQKVLGSQSSQDGNNMNPSKEESLKETNSTPPSTPKTTISSPSSLPKSNDIPTPSDDDINTPLYHEKPSRTHSTIRKRPEGPPPYEKLELDVDLSYWQMYRLVIARVAQRLLDIIGEEEGTGFGGVPTTVSTDDADGATTNRQKQD</sequence>
<keyword evidence="2" id="KW-0802">TPR repeat</keyword>
<dbReference type="OrthoDB" id="46371at2759"/>
<comment type="caution">
    <text evidence="4">The sequence shown here is derived from an EMBL/GenBank/DDBJ whole genome shotgun (WGS) entry which is preliminary data.</text>
</comment>
<feature type="compositionally biased region" description="Polar residues" evidence="3">
    <location>
        <begin position="305"/>
        <end position="318"/>
    </location>
</feature>
<dbReference type="AlphaFoldDB" id="A0A9N8DQC3"/>
<reference evidence="4" key="1">
    <citation type="submission" date="2020-06" db="EMBL/GenBank/DDBJ databases">
        <authorList>
            <consortium name="Plant Systems Biology data submission"/>
        </authorList>
    </citation>
    <scope>NUCLEOTIDE SEQUENCE</scope>
    <source>
        <strain evidence="4">D6</strain>
    </source>
</reference>
<evidence type="ECO:0000256" key="3">
    <source>
        <dbReference type="SAM" id="MobiDB-lite"/>
    </source>
</evidence>
<feature type="compositionally biased region" description="Basic and acidic residues" evidence="3">
    <location>
        <begin position="30"/>
        <end position="40"/>
    </location>
</feature>
<feature type="region of interest" description="Disordered" evidence="3">
    <location>
        <begin position="288"/>
        <end position="385"/>
    </location>
</feature>
<dbReference type="EMBL" id="CAICTM010000270">
    <property type="protein sequence ID" value="CAB9506571.1"/>
    <property type="molecule type" value="Genomic_DNA"/>
</dbReference>
<feature type="region of interest" description="Disordered" evidence="3">
    <location>
        <begin position="419"/>
        <end position="446"/>
    </location>
</feature>
<gene>
    <name evidence="4" type="ORF">SEMRO_271_G104590.1</name>
</gene>
<keyword evidence="5" id="KW-1185">Reference proteome</keyword>
<dbReference type="Proteomes" id="UP001153069">
    <property type="component" value="Unassembled WGS sequence"/>
</dbReference>
<dbReference type="PANTHER" id="PTHR11242:SF0">
    <property type="entry name" value="TPR_REGION DOMAIN-CONTAINING PROTEIN"/>
    <property type="match status" value="1"/>
</dbReference>
<dbReference type="PANTHER" id="PTHR11242">
    <property type="entry name" value="ARYL HYDROCARBON RECEPTOR INTERACTING PROTEIN RELATED"/>
    <property type="match status" value="1"/>
</dbReference>
<feature type="region of interest" description="Disordered" evidence="3">
    <location>
        <begin position="1"/>
        <end position="51"/>
    </location>
</feature>
<dbReference type="InterPro" id="IPR039663">
    <property type="entry name" value="AIP/AIPL1/TTC9"/>
</dbReference>
<proteinExistence type="predicted"/>
<feature type="compositionally biased region" description="Low complexity" evidence="3">
    <location>
        <begin position="9"/>
        <end position="20"/>
    </location>
</feature>
<feature type="compositionally biased region" description="Low complexity" evidence="3">
    <location>
        <begin position="327"/>
        <end position="349"/>
    </location>
</feature>
<organism evidence="4 5">
    <name type="scientific">Seminavis robusta</name>
    <dbReference type="NCBI Taxonomy" id="568900"/>
    <lineage>
        <taxon>Eukaryota</taxon>
        <taxon>Sar</taxon>
        <taxon>Stramenopiles</taxon>
        <taxon>Ochrophyta</taxon>
        <taxon>Bacillariophyta</taxon>
        <taxon>Bacillariophyceae</taxon>
        <taxon>Bacillariophycidae</taxon>
        <taxon>Naviculales</taxon>
        <taxon>Naviculaceae</taxon>
        <taxon>Seminavis</taxon>
    </lineage>
</organism>
<protein>
    <submittedName>
        <fullName evidence="4">Uncharacterized protein</fullName>
    </submittedName>
</protein>
<evidence type="ECO:0000313" key="5">
    <source>
        <dbReference type="Proteomes" id="UP001153069"/>
    </source>
</evidence>
<evidence type="ECO:0000256" key="2">
    <source>
        <dbReference type="ARBA" id="ARBA00022803"/>
    </source>
</evidence>
<name>A0A9N8DQC3_9STRA</name>
<dbReference type="SMART" id="SM00028">
    <property type="entry name" value="TPR"/>
    <property type="match status" value="2"/>
</dbReference>
<evidence type="ECO:0000313" key="4">
    <source>
        <dbReference type="EMBL" id="CAB9506571.1"/>
    </source>
</evidence>
<accession>A0A9N8DQC3</accession>
<dbReference type="SUPFAM" id="SSF48452">
    <property type="entry name" value="TPR-like"/>
    <property type="match status" value="1"/>
</dbReference>
<feature type="compositionally biased region" description="Polar residues" evidence="3">
    <location>
        <begin position="428"/>
        <end position="446"/>
    </location>
</feature>